<dbReference type="STRING" id="1171373.PACID_30480"/>
<reference evidence="2 3" key="1">
    <citation type="journal article" date="2012" name="BMC Genomics">
        <title>The genome sequence of Propionibacterium acidipropionici provides insights into its biotechnological and industrial potential.</title>
        <authorList>
            <person name="Parizzi L.P."/>
            <person name="Grassi M.C."/>
            <person name="Llerena L.A."/>
            <person name="Carazzolle M.F."/>
            <person name="Queiroz V.L."/>
            <person name="Lunardi I."/>
            <person name="Zeidler A.F."/>
            <person name="Teixeira P.J."/>
            <person name="Mieczkowski P."/>
            <person name="Rincones J."/>
            <person name="Pereira G.A."/>
        </authorList>
    </citation>
    <scope>NUCLEOTIDE SEQUENCE [LARGE SCALE GENOMIC DNA]</scope>
    <source>
        <strain evidence="3">ATCC 4875 / DSM 20272 / JCM 6432 / NBRC 12425 / NCIMB 8070</strain>
    </source>
</reference>
<dbReference type="HOGENOM" id="CLU_2509988_0_0_11"/>
<evidence type="ECO:0000313" key="2">
    <source>
        <dbReference type="EMBL" id="AFV90812.1"/>
    </source>
</evidence>
<feature type="compositionally biased region" description="Low complexity" evidence="1">
    <location>
        <begin position="17"/>
        <end position="44"/>
    </location>
</feature>
<sequence>MSTEGATPPRSRRRSLPPRAVTGPVVGSVSRARRSGSGLRPRPGAACSGGDRPGEGVGVAGPALRFRSASASGCCCPGRGGVWRR</sequence>
<evidence type="ECO:0000313" key="3">
    <source>
        <dbReference type="Proteomes" id="UP000000214"/>
    </source>
</evidence>
<dbReference type="KEGG" id="pbo:PACID_30480"/>
<organism evidence="2 3">
    <name type="scientific">Acidipropionibacterium acidipropionici (strain ATCC 4875 / DSM 20272 / JCM 6432 / NBRC 12425 / NCIMB 8070 / 4)</name>
    <name type="common">Propionibacterium acidipropionici</name>
    <dbReference type="NCBI Taxonomy" id="1171373"/>
    <lineage>
        <taxon>Bacteria</taxon>
        <taxon>Bacillati</taxon>
        <taxon>Actinomycetota</taxon>
        <taxon>Actinomycetes</taxon>
        <taxon>Propionibacteriales</taxon>
        <taxon>Propionibacteriaceae</taxon>
        <taxon>Acidipropionibacterium</taxon>
    </lineage>
</organism>
<evidence type="ECO:0000256" key="1">
    <source>
        <dbReference type="SAM" id="MobiDB-lite"/>
    </source>
</evidence>
<feature type="region of interest" description="Disordered" evidence="1">
    <location>
        <begin position="1"/>
        <end position="59"/>
    </location>
</feature>
<gene>
    <name evidence="2" type="ordered locus">PACID_30480</name>
</gene>
<accession>K7S8B4</accession>
<dbReference type="Proteomes" id="UP000000214">
    <property type="component" value="Chromosome"/>
</dbReference>
<dbReference type="AlphaFoldDB" id="K7S8B4"/>
<name>K7S8B4_ACIA4</name>
<dbReference type="EMBL" id="CP003493">
    <property type="protein sequence ID" value="AFV90812.1"/>
    <property type="molecule type" value="Genomic_DNA"/>
</dbReference>
<protein>
    <submittedName>
        <fullName evidence="2">Uncharacterized protein</fullName>
    </submittedName>
</protein>
<proteinExistence type="predicted"/>
<dbReference type="PATRIC" id="fig|1171373.8.peg.2999"/>